<dbReference type="InterPro" id="IPR036928">
    <property type="entry name" value="AS_sf"/>
</dbReference>
<accession>A0AA38XK93</accession>
<organism evidence="3 4">
    <name type="scientific">Cladophialophora chaetospira</name>
    <dbReference type="NCBI Taxonomy" id="386627"/>
    <lineage>
        <taxon>Eukaryota</taxon>
        <taxon>Fungi</taxon>
        <taxon>Dikarya</taxon>
        <taxon>Ascomycota</taxon>
        <taxon>Pezizomycotina</taxon>
        <taxon>Eurotiomycetes</taxon>
        <taxon>Chaetothyriomycetidae</taxon>
        <taxon>Chaetothyriales</taxon>
        <taxon>Herpotrichiellaceae</taxon>
        <taxon>Cladophialophora</taxon>
    </lineage>
</organism>
<evidence type="ECO:0000256" key="1">
    <source>
        <dbReference type="SAM" id="MobiDB-lite"/>
    </source>
</evidence>
<feature type="compositionally biased region" description="Basic and acidic residues" evidence="1">
    <location>
        <begin position="671"/>
        <end position="682"/>
    </location>
</feature>
<dbReference type="InterPro" id="IPR023631">
    <property type="entry name" value="Amidase_dom"/>
</dbReference>
<proteinExistence type="predicted"/>
<comment type="caution">
    <text evidence="3">The sequence shown here is derived from an EMBL/GenBank/DDBJ whole genome shotgun (WGS) entry which is preliminary data.</text>
</comment>
<gene>
    <name evidence="3" type="ORF">H2200_002683</name>
</gene>
<dbReference type="Gene3D" id="3.90.1300.10">
    <property type="entry name" value="Amidase signature (AS) domain"/>
    <property type="match status" value="1"/>
</dbReference>
<dbReference type="EMBL" id="JAPDRK010000003">
    <property type="protein sequence ID" value="KAJ9614546.1"/>
    <property type="molecule type" value="Genomic_DNA"/>
</dbReference>
<dbReference type="Pfam" id="PF01425">
    <property type="entry name" value="Amidase"/>
    <property type="match status" value="1"/>
</dbReference>
<protein>
    <recommendedName>
        <fullName evidence="2">Amidase domain-containing protein</fullName>
    </recommendedName>
</protein>
<dbReference type="PANTHER" id="PTHR42678">
    <property type="entry name" value="AMIDASE"/>
    <property type="match status" value="1"/>
</dbReference>
<feature type="region of interest" description="Disordered" evidence="1">
    <location>
        <begin position="671"/>
        <end position="703"/>
    </location>
</feature>
<feature type="domain" description="Amidase" evidence="2">
    <location>
        <begin position="74"/>
        <end position="365"/>
    </location>
</feature>
<keyword evidence="4" id="KW-1185">Reference proteome</keyword>
<name>A0AA38XK93_9EURO</name>
<evidence type="ECO:0000313" key="3">
    <source>
        <dbReference type="EMBL" id="KAJ9614546.1"/>
    </source>
</evidence>
<dbReference type="Proteomes" id="UP001172673">
    <property type="component" value="Unassembled WGS sequence"/>
</dbReference>
<dbReference type="SUPFAM" id="SSF75304">
    <property type="entry name" value="Amidase signature (AS) enzymes"/>
    <property type="match status" value="2"/>
</dbReference>
<evidence type="ECO:0000313" key="4">
    <source>
        <dbReference type="Proteomes" id="UP001172673"/>
    </source>
</evidence>
<dbReference type="PANTHER" id="PTHR42678:SF37">
    <property type="entry name" value="AMIDASE C869.01-RELATED"/>
    <property type="match status" value="1"/>
</dbReference>
<dbReference type="AlphaFoldDB" id="A0AA38XK93"/>
<reference evidence="3" key="1">
    <citation type="submission" date="2022-10" db="EMBL/GenBank/DDBJ databases">
        <title>Culturing micro-colonial fungi from biological soil crusts in the Mojave desert and describing Neophaeococcomyces mojavensis, and introducing the new genera and species Taxawa tesnikishii.</title>
        <authorList>
            <person name="Kurbessoian T."/>
            <person name="Stajich J.E."/>
        </authorList>
    </citation>
    <scope>NUCLEOTIDE SEQUENCE</scope>
    <source>
        <strain evidence="3">TK_41</strain>
    </source>
</reference>
<evidence type="ECO:0000259" key="2">
    <source>
        <dbReference type="Pfam" id="PF01425"/>
    </source>
</evidence>
<sequence>MADYMPEIIPLPSSYKVPKHHDGSWVELPDIADSTHDDTPEVFRMPKCNNVNVHEISVDELQHHYDYGAFSAYEYVKLCLDRIQKQEINPYLECVIETNPDALEHALQLDQERKQGKIRGALHGIPVLVKDNMATTDKMQTTAGSWALLGCIVPKDAHIVHLLRNSGAIIIGKTNLDEWAGMRGSKYALGYSARGGQCRNPYMLNRSPNGSSSGSAVSVSANIVPLAFGTETDCSVISPGMVSGVAALKPTVGLTSRGGVIPISETQDSVGHYGRCVADVARALDVIAGPDPDDDFSTQPGRRQPKDYYSALTDRHALKGAKFGLPMRCFWDVAPYPQRLIAEEVLQLLKHAGAEIVLVDMPCAEERLGKDGNWDWERYGEDHPEISEITVSKVQTYYLMKSYLSKLKNTPMKSLEDIVRFNDENRGSEGGHAGDLPMFPDGQILFRKCVETKGVKDKTYNAALKHIQSQCRENGIDAALKGFRNTDAIEKTEWKIRREHFYKYTSLKKEKQIPFLEMWKAFKCSTISKRHVYNHYAQHYEHAPDLIQELKEFYSASGYMSSPGSYKRGEPLDALLFCDVKAGGIQIAAQAGYPVMSIPIGLDPDGMPVPLTLQHTAWQEDKLIKWASAIEDLLNHANEEEEIPPTHRKSRFGRVPPMYINHLSKNIPTDLDYRWPGRDRGLPKAPEPVDDNPPPTQYRRRGS</sequence>